<dbReference type="InterPro" id="IPR033467">
    <property type="entry name" value="Tesmin/TSO1-like_CXC"/>
</dbReference>
<feature type="compositionally biased region" description="Polar residues" evidence="1">
    <location>
        <begin position="303"/>
        <end position="314"/>
    </location>
</feature>
<feature type="region of interest" description="Disordered" evidence="1">
    <location>
        <begin position="285"/>
        <end position="315"/>
    </location>
</feature>
<dbReference type="PROSITE" id="PS50216">
    <property type="entry name" value="DHHC"/>
    <property type="match status" value="1"/>
</dbReference>
<feature type="compositionally biased region" description="Low complexity" evidence="1">
    <location>
        <begin position="293"/>
        <end position="302"/>
    </location>
</feature>
<dbReference type="OrthoDB" id="8062037at2759"/>
<feature type="compositionally biased region" description="Polar residues" evidence="1">
    <location>
        <begin position="212"/>
        <end position="226"/>
    </location>
</feature>
<keyword evidence="4" id="KW-1185">Reference proteome</keyword>
<dbReference type="EMBL" id="MU825403">
    <property type="protein sequence ID" value="KAJ7392005.1"/>
    <property type="molecule type" value="Genomic_DNA"/>
</dbReference>
<organism evidence="3 4">
    <name type="scientific">Desmophyllum pertusum</name>
    <dbReference type="NCBI Taxonomy" id="174260"/>
    <lineage>
        <taxon>Eukaryota</taxon>
        <taxon>Metazoa</taxon>
        <taxon>Cnidaria</taxon>
        <taxon>Anthozoa</taxon>
        <taxon>Hexacorallia</taxon>
        <taxon>Scleractinia</taxon>
        <taxon>Caryophylliina</taxon>
        <taxon>Caryophylliidae</taxon>
        <taxon>Desmophyllum</taxon>
    </lineage>
</organism>
<sequence length="729" mass="80057">MQENQQQDPLSNVESNPRTAATEQSVKIQSGDTNEKCDTIIEENNMSNVLQMTSVKQEESCTTTTSGQILTCAMPALYPELLNMPNCGNFSTVLYTGQTPVNTLDTKLAGLFTIPPQFRSPLTLLSSSAGLSHKQSSSPVVAAYGITDQTVPHVQYQPCTTEKHNKTSPSSFMQTKGEQPCFTITETASSTTVPFNNSSTSGSALGMDASMKQAQMHTESHTATTPDSHHIHVSTSPGRSTGSSTPGSSLDMSAALKETQIHTESHTASHTTTTCMPDSHHICASTSSGNQATTTSTSITGTHPKQTPVASSTPHPEHVIKVPEFQQGRVDAKKFPPRHYDINSLEIGTWKYQNKILFHGTKCTSRLKVIFSQRKFVYEFPIQLNTIAVAQEEQLVPAEDKRMACVAIPFHTVVGINISTTTSGLVNIVIEVDTVPAMWGGTEVLQQRHQGSTCSRLQYNTSHTVDFTNGQLLKVPYHKLTISSIAIKNHLMSFDSRFSALLKIPIKIDISNKAPPAPLKPAKSAKRKRSDQDSTSACSAVSLVHDLESNQKCRRWIQSNDSLKICCCTSGCSSKRCNCIKEGRKCQDCKCQFCDNPWNILEEFGVKLADACSDSCLMQNLPKVRDLRTLLRDATVATPCCDSLIPLSSCCTGEVECPECECEYRYSWCSQDLCDEESRPRNHCAICQTCRDYRDQHCSRCNKCYFAGSYGYSCPCRGGNQCGMLSFMF</sequence>
<feature type="compositionally biased region" description="Polar residues" evidence="1">
    <location>
        <begin position="1"/>
        <end position="32"/>
    </location>
</feature>
<evidence type="ECO:0000313" key="3">
    <source>
        <dbReference type="EMBL" id="KAJ7392005.1"/>
    </source>
</evidence>
<feature type="domain" description="Tesmin/TSO1-like CXC" evidence="2">
    <location>
        <begin position="561"/>
        <end position="600"/>
    </location>
</feature>
<dbReference type="AlphaFoldDB" id="A0A9X0A2T8"/>
<name>A0A9X0A2T8_9CNID</name>
<feature type="compositionally biased region" description="Low complexity" evidence="1">
    <location>
        <begin position="234"/>
        <end position="249"/>
    </location>
</feature>
<evidence type="ECO:0000259" key="2">
    <source>
        <dbReference type="SMART" id="SM01114"/>
    </source>
</evidence>
<feature type="region of interest" description="Disordered" evidence="1">
    <location>
        <begin position="211"/>
        <end position="249"/>
    </location>
</feature>
<dbReference type="SMART" id="SM01114">
    <property type="entry name" value="CXC"/>
    <property type="match status" value="1"/>
</dbReference>
<gene>
    <name evidence="3" type="ORF">OS493_014938</name>
</gene>
<evidence type="ECO:0000313" key="4">
    <source>
        <dbReference type="Proteomes" id="UP001163046"/>
    </source>
</evidence>
<proteinExistence type="predicted"/>
<reference evidence="3" key="1">
    <citation type="submission" date="2023-01" db="EMBL/GenBank/DDBJ databases">
        <title>Genome assembly of the deep-sea coral Lophelia pertusa.</title>
        <authorList>
            <person name="Herrera S."/>
            <person name="Cordes E."/>
        </authorList>
    </citation>
    <scope>NUCLEOTIDE SEQUENCE</scope>
    <source>
        <strain evidence="3">USNM1676648</strain>
        <tissue evidence="3">Polyp</tissue>
    </source>
</reference>
<protein>
    <recommendedName>
        <fullName evidence="2">Tesmin/TSO1-like CXC domain-containing protein</fullName>
    </recommendedName>
</protein>
<dbReference type="Proteomes" id="UP001163046">
    <property type="component" value="Unassembled WGS sequence"/>
</dbReference>
<accession>A0A9X0A2T8</accession>
<comment type="caution">
    <text evidence="3">The sequence shown here is derived from an EMBL/GenBank/DDBJ whole genome shotgun (WGS) entry which is preliminary data.</text>
</comment>
<evidence type="ECO:0000256" key="1">
    <source>
        <dbReference type="SAM" id="MobiDB-lite"/>
    </source>
</evidence>
<feature type="region of interest" description="Disordered" evidence="1">
    <location>
        <begin position="1"/>
        <end position="34"/>
    </location>
</feature>